<sequence>MTKKKIDRTTGYNGIYLYDPSATPKRYFIHFRFGKNMNTGKSIVIKRMVGKDKKPIYSLKEAQQFLKELKEEAEKDVKLNYDNHMLFSEFMNRVYIPSYKTDVESSTFLRAEGTLEKIRDRFGHKALKEISAQDVQEYRTWLLTPKEDNGAGLAQSTAALTFGMFRKTLDRAVELDYLESNVSKKIKAIPKGKASVPFWTKEEFEKVIAQICIDDYYQHLNFIMLWTYFTTGVRVNEACALYWSDIDFEKRTLSIQHMLEIKNKDIWVRKDYTKTESGKRIISLDDDTLQILKDWKIRQSKQCTSNFIFSYDGKPMQKSTIARIIERYSRLAGVHRIQAKGLRHSHASYLINEFNVDILMLSKRLGHSGPEITLRHYSHYYPNRDEVIADNITGNIKIQTSKENQVKFNGNQNIKIDEKY</sequence>
<dbReference type="CDD" id="cd01189">
    <property type="entry name" value="INT_ICEBs1_C_like"/>
    <property type="match status" value="1"/>
</dbReference>
<evidence type="ECO:0000256" key="2">
    <source>
        <dbReference type="ARBA" id="ARBA00022908"/>
    </source>
</evidence>
<dbReference type="Pfam" id="PF00589">
    <property type="entry name" value="Phage_integrase"/>
    <property type="match status" value="1"/>
</dbReference>
<dbReference type="PANTHER" id="PTHR30349">
    <property type="entry name" value="PHAGE INTEGRASE-RELATED"/>
    <property type="match status" value="1"/>
</dbReference>
<dbReference type="InterPro" id="IPR004107">
    <property type="entry name" value="Integrase_SAM-like_N"/>
</dbReference>
<dbReference type="GO" id="GO:0003677">
    <property type="term" value="F:DNA binding"/>
    <property type="evidence" value="ECO:0007669"/>
    <property type="project" value="UniProtKB-KW"/>
</dbReference>
<evidence type="ECO:0000256" key="3">
    <source>
        <dbReference type="ARBA" id="ARBA00023125"/>
    </source>
</evidence>
<dbReference type="InterPro" id="IPR010998">
    <property type="entry name" value="Integrase_recombinase_N"/>
</dbReference>
<organism evidence="6">
    <name type="scientific">Bacillus anthracis</name>
    <name type="common">anthrax bacterium</name>
    <dbReference type="NCBI Taxonomy" id="1392"/>
    <lineage>
        <taxon>Bacteria</taxon>
        <taxon>Bacillati</taxon>
        <taxon>Bacillota</taxon>
        <taxon>Bacilli</taxon>
        <taxon>Bacillales</taxon>
        <taxon>Bacillaceae</taxon>
        <taxon>Bacillus</taxon>
        <taxon>Bacillus cereus group</taxon>
    </lineage>
</organism>
<name>A0A640MHN4_BACAN</name>
<dbReference type="InterPro" id="IPR050090">
    <property type="entry name" value="Tyrosine_recombinase_XerCD"/>
</dbReference>
<dbReference type="PANTHER" id="PTHR30349:SF64">
    <property type="entry name" value="PROPHAGE INTEGRASE INTD-RELATED"/>
    <property type="match status" value="1"/>
</dbReference>
<dbReference type="InterPro" id="IPR002104">
    <property type="entry name" value="Integrase_catalytic"/>
</dbReference>
<keyword evidence="3" id="KW-0238">DNA-binding</keyword>
<keyword evidence="2" id="KW-0229">DNA integration</keyword>
<comment type="caution">
    <text evidence="6">The sequence shown here is derived from an EMBL/GenBank/DDBJ whole genome shotgun (WGS) entry which is preliminary data.</text>
</comment>
<reference evidence="6" key="1">
    <citation type="submission" date="2019-12" db="EMBL/GenBank/DDBJ databases">
        <title>Epidemiological and comparative genomic analysis of Bacillus anthracis isolated from northern Vietnam.</title>
        <authorList>
            <person name="Hoang T.T.H."/>
            <person name="Dang D.A."/>
            <person name="Pham M.H."/>
            <person name="Luong M.H."/>
            <person name="Tran N.D."/>
            <person name="Nguyen T.H."/>
            <person name="Nguyen T.T."/>
            <person name="Inoue S."/>
            <person name="Morikawa S."/>
            <person name="Okutani A."/>
        </authorList>
    </citation>
    <scope>NUCLEOTIDE SEQUENCE</scope>
    <source>
        <strain evidence="6">QuyetLC</strain>
    </source>
</reference>
<reference evidence="6" key="2">
    <citation type="submission" date="2019-12" db="EMBL/GenBank/DDBJ databases">
        <authorList>
            <person name="Hoang T.H.H."/>
            <person name="Okutani A."/>
        </authorList>
    </citation>
    <scope>NUCLEOTIDE SEQUENCE</scope>
    <source>
        <strain evidence="6">QuyetLC</strain>
    </source>
</reference>
<evidence type="ECO:0000259" key="5">
    <source>
        <dbReference type="PROSITE" id="PS51898"/>
    </source>
</evidence>
<dbReference type="Gene3D" id="1.10.443.10">
    <property type="entry name" value="Intergrase catalytic core"/>
    <property type="match status" value="1"/>
</dbReference>
<dbReference type="AlphaFoldDB" id="A0A640MHN4"/>
<evidence type="ECO:0000256" key="1">
    <source>
        <dbReference type="ARBA" id="ARBA00008857"/>
    </source>
</evidence>
<dbReference type="GO" id="GO:0015074">
    <property type="term" value="P:DNA integration"/>
    <property type="evidence" value="ECO:0007669"/>
    <property type="project" value="UniProtKB-KW"/>
</dbReference>
<dbReference type="InterPro" id="IPR013762">
    <property type="entry name" value="Integrase-like_cat_sf"/>
</dbReference>
<keyword evidence="4" id="KW-0233">DNA recombination</keyword>
<comment type="similarity">
    <text evidence="1">Belongs to the 'phage' integrase family.</text>
</comment>
<evidence type="ECO:0000313" key="6">
    <source>
        <dbReference type="EMBL" id="GEU13561.1"/>
    </source>
</evidence>
<dbReference type="InterPro" id="IPR011010">
    <property type="entry name" value="DNA_brk_join_enz"/>
</dbReference>
<dbReference type="EMBL" id="BLEY01000024">
    <property type="protein sequence ID" value="GEU13561.1"/>
    <property type="molecule type" value="Genomic_DNA"/>
</dbReference>
<gene>
    <name evidence="6" type="ORF">QuyetLC_24890</name>
</gene>
<dbReference type="SUPFAM" id="SSF56349">
    <property type="entry name" value="DNA breaking-rejoining enzymes"/>
    <property type="match status" value="1"/>
</dbReference>
<feature type="domain" description="Tyr recombinase" evidence="5">
    <location>
        <begin position="194"/>
        <end position="390"/>
    </location>
</feature>
<dbReference type="Gene3D" id="1.10.150.130">
    <property type="match status" value="1"/>
</dbReference>
<dbReference type="Pfam" id="PF14659">
    <property type="entry name" value="Phage_int_SAM_3"/>
    <property type="match status" value="1"/>
</dbReference>
<evidence type="ECO:0000256" key="4">
    <source>
        <dbReference type="ARBA" id="ARBA00023172"/>
    </source>
</evidence>
<accession>A0A640MHN4</accession>
<dbReference type="GO" id="GO:0006310">
    <property type="term" value="P:DNA recombination"/>
    <property type="evidence" value="ECO:0007669"/>
    <property type="project" value="UniProtKB-KW"/>
</dbReference>
<proteinExistence type="inferred from homology"/>
<protein>
    <submittedName>
        <fullName evidence="6">Site-specific integrase</fullName>
    </submittedName>
</protein>
<dbReference type="PROSITE" id="PS51898">
    <property type="entry name" value="TYR_RECOMBINASE"/>
    <property type="match status" value="1"/>
</dbReference>